<protein>
    <submittedName>
        <fullName evidence="1">Uncharacterized protein</fullName>
    </submittedName>
</protein>
<evidence type="ECO:0000313" key="1">
    <source>
        <dbReference type="EMBL" id="JAH64808.1"/>
    </source>
</evidence>
<organism evidence="1">
    <name type="scientific">Anguilla anguilla</name>
    <name type="common">European freshwater eel</name>
    <name type="synonym">Muraena anguilla</name>
    <dbReference type="NCBI Taxonomy" id="7936"/>
    <lineage>
        <taxon>Eukaryota</taxon>
        <taxon>Metazoa</taxon>
        <taxon>Chordata</taxon>
        <taxon>Craniata</taxon>
        <taxon>Vertebrata</taxon>
        <taxon>Euteleostomi</taxon>
        <taxon>Actinopterygii</taxon>
        <taxon>Neopterygii</taxon>
        <taxon>Teleostei</taxon>
        <taxon>Anguilliformes</taxon>
        <taxon>Anguillidae</taxon>
        <taxon>Anguilla</taxon>
    </lineage>
</organism>
<dbReference type="AlphaFoldDB" id="A0A0E9UIM7"/>
<name>A0A0E9UIM7_ANGAN</name>
<dbReference type="EMBL" id="GBXM01043769">
    <property type="protein sequence ID" value="JAH64808.1"/>
    <property type="molecule type" value="Transcribed_RNA"/>
</dbReference>
<reference evidence="1" key="2">
    <citation type="journal article" date="2015" name="Fish Shellfish Immunol.">
        <title>Early steps in the European eel (Anguilla anguilla)-Vibrio vulnificus interaction in the gills: Role of the RtxA13 toxin.</title>
        <authorList>
            <person name="Callol A."/>
            <person name="Pajuelo D."/>
            <person name="Ebbesson L."/>
            <person name="Teles M."/>
            <person name="MacKenzie S."/>
            <person name="Amaro C."/>
        </authorList>
    </citation>
    <scope>NUCLEOTIDE SEQUENCE</scope>
</reference>
<reference evidence="1" key="1">
    <citation type="submission" date="2014-11" db="EMBL/GenBank/DDBJ databases">
        <authorList>
            <person name="Amaro Gonzalez C."/>
        </authorList>
    </citation>
    <scope>NUCLEOTIDE SEQUENCE</scope>
</reference>
<accession>A0A0E9UIM7</accession>
<proteinExistence type="predicted"/>
<sequence>MNTSIGKLRLGFSVCGHK</sequence>